<evidence type="ECO:0000313" key="3">
    <source>
        <dbReference type="Proteomes" id="UP000253208"/>
    </source>
</evidence>
<dbReference type="PANTHER" id="PTHR40076">
    <property type="entry name" value="MEMBRANE PROTEIN-RELATED"/>
    <property type="match status" value="1"/>
</dbReference>
<gene>
    <name evidence="2" type="ORF">C4886_04490</name>
</gene>
<comment type="caution">
    <text evidence="2">The sequence shown here is derived from an EMBL/GenBank/DDBJ whole genome shotgun (WGS) entry which is preliminary data.</text>
</comment>
<feature type="transmembrane region" description="Helical" evidence="1">
    <location>
        <begin position="198"/>
        <end position="221"/>
    </location>
</feature>
<dbReference type="Pfam" id="PF06161">
    <property type="entry name" value="DUF975"/>
    <property type="match status" value="1"/>
</dbReference>
<protein>
    <recommendedName>
        <fullName evidence="4">DUF975 family protein</fullName>
    </recommendedName>
</protein>
<dbReference type="PANTHER" id="PTHR40076:SF1">
    <property type="entry name" value="MEMBRANE PROTEIN"/>
    <property type="match status" value="1"/>
</dbReference>
<dbReference type="EMBL" id="PSQG01000005">
    <property type="protein sequence ID" value="RCH45173.1"/>
    <property type="molecule type" value="Genomic_DNA"/>
</dbReference>
<reference evidence="2 3" key="1">
    <citation type="submission" date="2018-02" db="EMBL/GenBank/DDBJ databases">
        <title>Complete genome sequencing of Faecalibacterium prausnitzii strains isolated from the human gut.</title>
        <authorList>
            <person name="Fitzgerald B.C."/>
            <person name="Shkoporov A.N."/>
            <person name="Ross P.R."/>
            <person name="Hill C."/>
        </authorList>
    </citation>
    <scope>NUCLEOTIDE SEQUENCE [LARGE SCALE GENOMIC DNA]</scope>
    <source>
        <strain evidence="2 3">APC942/31-1</strain>
    </source>
</reference>
<keyword evidence="1" id="KW-0472">Membrane</keyword>
<evidence type="ECO:0000313" key="2">
    <source>
        <dbReference type="EMBL" id="RCH45173.1"/>
    </source>
</evidence>
<dbReference type="Proteomes" id="UP000253208">
    <property type="component" value="Unassembled WGS sequence"/>
</dbReference>
<dbReference type="InterPro" id="IPR010380">
    <property type="entry name" value="DUF975"/>
</dbReference>
<evidence type="ECO:0000256" key="1">
    <source>
        <dbReference type="SAM" id="Phobius"/>
    </source>
</evidence>
<sequence>MRKNLKGCKKLAGETLAGNFTVPVIGSIAVAAMSAVSSYISTALFPGDSLYAIIGGEVFSFVLSLVICIFSAGLYRIYLNISRRETYSFGDLLYFFSHQPDHVIVASFVLALINLVTSLPLAWFSFTSNMGNTTEEQMNWAVTYMLLTLLGFALNLLAAMPFTMSYYILSDNSDIKGVQALKASAKLMKGHYWEYMKMLLSFVPWIIFSIFTLYLALIWLVPYIETCMAVFYRNISGEFDEPPVDSYPPVTPIPQFHDETEA</sequence>
<dbReference type="RefSeq" id="WP_114001799.1">
    <property type="nucleotide sequence ID" value="NZ_PSQG01000005.1"/>
</dbReference>
<feature type="transmembrane region" description="Helical" evidence="1">
    <location>
        <begin position="103"/>
        <end position="124"/>
    </location>
</feature>
<feature type="transmembrane region" description="Helical" evidence="1">
    <location>
        <begin position="52"/>
        <end position="75"/>
    </location>
</feature>
<keyword evidence="1" id="KW-1133">Transmembrane helix</keyword>
<dbReference type="AlphaFoldDB" id="A0A367G4L4"/>
<feature type="transmembrane region" description="Helical" evidence="1">
    <location>
        <begin position="20"/>
        <end position="40"/>
    </location>
</feature>
<feature type="transmembrane region" description="Helical" evidence="1">
    <location>
        <begin position="144"/>
        <end position="169"/>
    </location>
</feature>
<name>A0A367G4L4_9FIRM</name>
<accession>A0A367G4L4</accession>
<organism evidence="2 3">
    <name type="scientific">Blautia obeum</name>
    <dbReference type="NCBI Taxonomy" id="40520"/>
    <lineage>
        <taxon>Bacteria</taxon>
        <taxon>Bacillati</taxon>
        <taxon>Bacillota</taxon>
        <taxon>Clostridia</taxon>
        <taxon>Lachnospirales</taxon>
        <taxon>Lachnospiraceae</taxon>
        <taxon>Blautia</taxon>
    </lineage>
</organism>
<keyword evidence="1" id="KW-0812">Transmembrane</keyword>
<evidence type="ECO:0008006" key="4">
    <source>
        <dbReference type="Google" id="ProtNLM"/>
    </source>
</evidence>
<proteinExistence type="predicted"/>